<accession>A0A392VAA8</accession>
<sequence length="63" mass="7240">MNIHHCDTIFIDWKRPREGWIKLNCDRAYKDTLGLDGYGGLFRNSSADGSKDTRGKLEHVMLS</sequence>
<name>A0A392VAA8_9FABA</name>
<organism evidence="1 2">
    <name type="scientific">Trifolium medium</name>
    <dbReference type="NCBI Taxonomy" id="97028"/>
    <lineage>
        <taxon>Eukaryota</taxon>
        <taxon>Viridiplantae</taxon>
        <taxon>Streptophyta</taxon>
        <taxon>Embryophyta</taxon>
        <taxon>Tracheophyta</taxon>
        <taxon>Spermatophyta</taxon>
        <taxon>Magnoliopsida</taxon>
        <taxon>eudicotyledons</taxon>
        <taxon>Gunneridae</taxon>
        <taxon>Pentapetalae</taxon>
        <taxon>rosids</taxon>
        <taxon>fabids</taxon>
        <taxon>Fabales</taxon>
        <taxon>Fabaceae</taxon>
        <taxon>Papilionoideae</taxon>
        <taxon>50 kb inversion clade</taxon>
        <taxon>NPAAA clade</taxon>
        <taxon>Hologalegina</taxon>
        <taxon>IRL clade</taxon>
        <taxon>Trifolieae</taxon>
        <taxon>Trifolium</taxon>
    </lineage>
</organism>
<comment type="caution">
    <text evidence="1">The sequence shown here is derived from an EMBL/GenBank/DDBJ whole genome shotgun (WGS) entry which is preliminary data.</text>
</comment>
<dbReference type="EMBL" id="LXQA011089415">
    <property type="protein sequence ID" value="MCI84373.1"/>
    <property type="molecule type" value="Genomic_DNA"/>
</dbReference>
<dbReference type="Proteomes" id="UP000265520">
    <property type="component" value="Unassembled WGS sequence"/>
</dbReference>
<protein>
    <submittedName>
        <fullName evidence="1">Uncharacterized protein</fullName>
    </submittedName>
</protein>
<evidence type="ECO:0000313" key="1">
    <source>
        <dbReference type="EMBL" id="MCI84373.1"/>
    </source>
</evidence>
<evidence type="ECO:0000313" key="2">
    <source>
        <dbReference type="Proteomes" id="UP000265520"/>
    </source>
</evidence>
<reference evidence="1 2" key="1">
    <citation type="journal article" date="2018" name="Front. Plant Sci.">
        <title>Red Clover (Trifolium pratense) and Zigzag Clover (T. medium) - A Picture of Genomic Similarities and Differences.</title>
        <authorList>
            <person name="Dluhosova J."/>
            <person name="Istvanek J."/>
            <person name="Nedelnik J."/>
            <person name="Repkova J."/>
        </authorList>
    </citation>
    <scope>NUCLEOTIDE SEQUENCE [LARGE SCALE GENOMIC DNA]</scope>
    <source>
        <strain evidence="2">cv. 10/8</strain>
        <tissue evidence="1">Leaf</tissue>
    </source>
</reference>
<proteinExistence type="predicted"/>
<feature type="non-terminal residue" evidence="1">
    <location>
        <position position="63"/>
    </location>
</feature>
<dbReference type="AlphaFoldDB" id="A0A392VAA8"/>
<keyword evidence="2" id="KW-1185">Reference proteome</keyword>